<comment type="similarity">
    <text evidence="1 10">Belongs to the NAD-dependent glycerol-3-phosphate dehydrogenase family.</text>
</comment>
<dbReference type="NCBIfam" id="NF000940">
    <property type="entry name" value="PRK00094.1-2"/>
    <property type="match status" value="1"/>
</dbReference>
<dbReference type="InterPro" id="IPR008927">
    <property type="entry name" value="6-PGluconate_DH-like_C_sf"/>
</dbReference>
<dbReference type="InterPro" id="IPR013328">
    <property type="entry name" value="6PGD_dom2"/>
</dbReference>
<keyword evidence="5" id="KW-0594">Phospholipid biosynthesis</keyword>
<dbReference type="SUPFAM" id="SSF51735">
    <property type="entry name" value="NAD(P)-binding Rossmann-fold domains"/>
    <property type="match status" value="1"/>
</dbReference>
<evidence type="ECO:0000256" key="10">
    <source>
        <dbReference type="RuleBase" id="RU000437"/>
    </source>
</evidence>
<feature type="binding site" evidence="9">
    <location>
        <position position="262"/>
    </location>
    <ligand>
        <name>NAD(+)</name>
        <dbReference type="ChEBI" id="CHEBI:57540"/>
    </ligand>
</feature>
<dbReference type="PIRSF" id="PIRSF000114">
    <property type="entry name" value="Glycerol-3-P_dh"/>
    <property type="match status" value="1"/>
</dbReference>
<gene>
    <name evidence="14" type="ORF">IAB91_03640</name>
</gene>
<evidence type="ECO:0000313" key="14">
    <source>
        <dbReference type="EMBL" id="MBO8474369.1"/>
    </source>
</evidence>
<feature type="active site" description="Proton acceptor" evidence="7">
    <location>
        <position position="198"/>
    </location>
</feature>
<sequence length="334" mass="37425">MEYKLGEQATCAVIGYGSWATAIVSLLVSNEKEVWWYVRNEDVLDGLLTEGRNPKYLNDLEFDRSKIHPSKDIDEVVSNAKIIIMAAPSAYLKDFLAPLTVPLEDKFIVSAIKGIIPGDYKTAAEYLHDKYNLTYRQIGIISGPSHAEEVGRRKLSYLTVVCTDEDNARLIGSKIETPYIRLSYSSDIYGVEYAAIMKNIYAISVGIAAGLGYGDNFRAVLIASCAKEMTRFLQESYPDSRDTLNPAYLGDLLVTCYSNYSRNRRLGLLIGRGCSVKSALNEMTMVAEGYFAADCIRHINFKHKVDMPIADMVYDILYRNAIPRLKMKNLATLL</sequence>
<feature type="binding site" evidence="8">
    <location>
        <position position="113"/>
    </location>
    <ligand>
        <name>substrate</name>
    </ligand>
</feature>
<dbReference type="InterPro" id="IPR006109">
    <property type="entry name" value="G3P_DH_NAD-dep_C"/>
</dbReference>
<keyword evidence="2" id="KW-0444">Lipid biosynthesis</keyword>
<dbReference type="PROSITE" id="PS00957">
    <property type="entry name" value="NAD_G3PDH"/>
    <property type="match status" value="1"/>
</dbReference>
<dbReference type="NCBIfam" id="NF000942">
    <property type="entry name" value="PRK00094.1-4"/>
    <property type="match status" value="1"/>
</dbReference>
<dbReference type="InterPro" id="IPR011128">
    <property type="entry name" value="G3P_DH_NAD-dep_N"/>
</dbReference>
<dbReference type="EMBL" id="JADIMD010000049">
    <property type="protein sequence ID" value="MBO8474369.1"/>
    <property type="molecule type" value="Genomic_DNA"/>
</dbReference>
<dbReference type="GO" id="GO:0005975">
    <property type="term" value="P:carbohydrate metabolic process"/>
    <property type="evidence" value="ECO:0007669"/>
    <property type="project" value="InterPro"/>
</dbReference>
<dbReference type="InterPro" id="IPR006168">
    <property type="entry name" value="G3P_DH_NAD-dep"/>
</dbReference>
<reference evidence="14" key="2">
    <citation type="journal article" date="2021" name="PeerJ">
        <title>Extensive microbial diversity within the chicken gut microbiome revealed by metagenomics and culture.</title>
        <authorList>
            <person name="Gilroy R."/>
            <person name="Ravi A."/>
            <person name="Getino M."/>
            <person name="Pursley I."/>
            <person name="Horton D.L."/>
            <person name="Alikhan N.F."/>
            <person name="Baker D."/>
            <person name="Gharbi K."/>
            <person name="Hall N."/>
            <person name="Watson M."/>
            <person name="Adriaenssens E.M."/>
            <person name="Foster-Nyarko E."/>
            <person name="Jarju S."/>
            <person name="Secka A."/>
            <person name="Antonio M."/>
            <person name="Oren A."/>
            <person name="Chaudhuri R.R."/>
            <person name="La Ragione R."/>
            <person name="Hildebrand F."/>
            <person name="Pallen M.J."/>
        </authorList>
    </citation>
    <scope>NUCLEOTIDE SEQUENCE</scope>
    <source>
        <strain evidence="14">B1-13419</strain>
    </source>
</reference>
<dbReference type="Pfam" id="PF01210">
    <property type="entry name" value="NAD_Gly3P_dh_N"/>
    <property type="match status" value="1"/>
</dbReference>
<feature type="domain" description="Glycerol-3-phosphate dehydrogenase NAD-dependent N-terminal" evidence="12">
    <location>
        <begin position="12"/>
        <end position="167"/>
    </location>
</feature>
<organism evidence="14 15">
    <name type="scientific">Candidatus Cryptobacteroides faecigallinarum</name>
    <dbReference type="NCBI Taxonomy" id="2840763"/>
    <lineage>
        <taxon>Bacteria</taxon>
        <taxon>Pseudomonadati</taxon>
        <taxon>Bacteroidota</taxon>
        <taxon>Bacteroidia</taxon>
        <taxon>Bacteroidales</taxon>
        <taxon>Candidatus Cryptobacteroides</taxon>
    </lineage>
</organism>
<dbReference type="InterPro" id="IPR036291">
    <property type="entry name" value="NAD(P)-bd_dom_sf"/>
</dbReference>
<evidence type="ECO:0000313" key="15">
    <source>
        <dbReference type="Proteomes" id="UP000823757"/>
    </source>
</evidence>
<feature type="domain" description="Glycerol-3-phosphate dehydrogenase NAD-dependent C-terminal" evidence="13">
    <location>
        <begin position="187"/>
        <end position="323"/>
    </location>
</feature>
<evidence type="ECO:0000259" key="13">
    <source>
        <dbReference type="Pfam" id="PF07479"/>
    </source>
</evidence>
<evidence type="ECO:0000256" key="5">
    <source>
        <dbReference type="ARBA" id="ARBA00023209"/>
    </source>
</evidence>
<evidence type="ECO:0000256" key="11">
    <source>
        <dbReference type="RuleBase" id="RU000439"/>
    </source>
</evidence>
<dbReference type="Proteomes" id="UP000823757">
    <property type="component" value="Unassembled WGS sequence"/>
</dbReference>
<reference evidence="14" key="1">
    <citation type="submission" date="2020-10" db="EMBL/GenBank/DDBJ databases">
        <authorList>
            <person name="Gilroy R."/>
        </authorList>
    </citation>
    <scope>NUCLEOTIDE SEQUENCE</scope>
    <source>
        <strain evidence="14">B1-13419</strain>
    </source>
</reference>
<evidence type="ECO:0000256" key="2">
    <source>
        <dbReference type="ARBA" id="ARBA00022516"/>
    </source>
</evidence>
<keyword evidence="6" id="KW-1208">Phospholipid metabolism</keyword>
<dbReference type="Gene3D" id="3.40.50.720">
    <property type="entry name" value="NAD(P)-binding Rossmann-like Domain"/>
    <property type="match status" value="1"/>
</dbReference>
<keyword evidence="9 10" id="KW-0520">NAD</keyword>
<evidence type="ECO:0000256" key="6">
    <source>
        <dbReference type="ARBA" id="ARBA00023264"/>
    </source>
</evidence>
<dbReference type="Pfam" id="PF07479">
    <property type="entry name" value="NAD_Gly3P_dh_C"/>
    <property type="match status" value="1"/>
</dbReference>
<dbReference type="GO" id="GO:0008654">
    <property type="term" value="P:phospholipid biosynthetic process"/>
    <property type="evidence" value="ECO:0007669"/>
    <property type="project" value="UniProtKB-KW"/>
</dbReference>
<keyword evidence="3 10" id="KW-0560">Oxidoreductase</keyword>
<dbReference type="GO" id="GO:0005829">
    <property type="term" value="C:cytosol"/>
    <property type="evidence" value="ECO:0007669"/>
    <property type="project" value="TreeGrafter"/>
</dbReference>
<dbReference type="EC" id="1.1.1.94" evidence="11"/>
<evidence type="ECO:0000259" key="12">
    <source>
        <dbReference type="Pfam" id="PF01210"/>
    </source>
</evidence>
<evidence type="ECO:0000256" key="3">
    <source>
        <dbReference type="ARBA" id="ARBA00023002"/>
    </source>
</evidence>
<dbReference type="SUPFAM" id="SSF48179">
    <property type="entry name" value="6-phosphogluconate dehydrogenase C-terminal domain-like"/>
    <property type="match status" value="1"/>
</dbReference>
<dbReference type="PANTHER" id="PTHR11728">
    <property type="entry name" value="GLYCEROL-3-PHOSPHATE DEHYDROGENASE"/>
    <property type="match status" value="1"/>
</dbReference>
<evidence type="ECO:0000256" key="4">
    <source>
        <dbReference type="ARBA" id="ARBA00023098"/>
    </source>
</evidence>
<dbReference type="GO" id="GO:0046168">
    <property type="term" value="P:glycerol-3-phosphate catabolic process"/>
    <property type="evidence" value="ECO:0007669"/>
    <property type="project" value="InterPro"/>
</dbReference>
<comment type="caution">
    <text evidence="14">The sequence shown here is derived from an EMBL/GenBank/DDBJ whole genome shotgun (WGS) entry which is preliminary data.</text>
</comment>
<accession>A0A9D9IMB5</accession>
<dbReference type="PANTHER" id="PTHR11728:SF1">
    <property type="entry name" value="GLYCEROL-3-PHOSPHATE DEHYDROGENASE [NAD(+)] 2, CHLOROPLASTIC"/>
    <property type="match status" value="1"/>
</dbReference>
<evidence type="ECO:0000256" key="7">
    <source>
        <dbReference type="PIRSR" id="PIRSR000114-1"/>
    </source>
</evidence>
<dbReference type="AlphaFoldDB" id="A0A9D9IMB5"/>
<keyword evidence="4" id="KW-0443">Lipid metabolism</keyword>
<feature type="binding site" evidence="9">
    <location>
        <position position="147"/>
    </location>
    <ligand>
        <name>NAD(+)</name>
        <dbReference type="ChEBI" id="CHEBI:57540"/>
    </ligand>
</feature>
<evidence type="ECO:0000256" key="9">
    <source>
        <dbReference type="PIRSR" id="PIRSR000114-3"/>
    </source>
</evidence>
<protein>
    <recommendedName>
        <fullName evidence="11">Glycerol-3-phosphate dehydrogenase</fullName>
        <ecNumber evidence="11">1.1.1.94</ecNumber>
    </recommendedName>
</protein>
<feature type="binding site" evidence="8">
    <location>
        <begin position="262"/>
        <end position="263"/>
    </location>
    <ligand>
        <name>substrate</name>
    </ligand>
</feature>
<dbReference type="GO" id="GO:0051287">
    <property type="term" value="F:NAD binding"/>
    <property type="evidence" value="ECO:0007669"/>
    <property type="project" value="InterPro"/>
</dbReference>
<dbReference type="PRINTS" id="PR00077">
    <property type="entry name" value="GPDHDRGNASE"/>
</dbReference>
<dbReference type="Gene3D" id="1.10.1040.10">
    <property type="entry name" value="N-(1-d-carboxylethyl)-l-norvaline Dehydrogenase, domain 2"/>
    <property type="match status" value="1"/>
</dbReference>
<evidence type="ECO:0000256" key="1">
    <source>
        <dbReference type="ARBA" id="ARBA00011009"/>
    </source>
</evidence>
<comment type="catalytic activity">
    <reaction evidence="11">
        <text>sn-glycerol 3-phosphate + NADP(+) = dihydroxyacetone phosphate + NADPH + H(+)</text>
        <dbReference type="Rhea" id="RHEA:11096"/>
        <dbReference type="ChEBI" id="CHEBI:15378"/>
        <dbReference type="ChEBI" id="CHEBI:57597"/>
        <dbReference type="ChEBI" id="CHEBI:57642"/>
        <dbReference type="ChEBI" id="CHEBI:57783"/>
        <dbReference type="ChEBI" id="CHEBI:58349"/>
        <dbReference type="EC" id="1.1.1.94"/>
    </reaction>
</comment>
<dbReference type="GO" id="GO:0047952">
    <property type="term" value="F:glycerol-3-phosphate dehydrogenase [NAD(P)+] activity"/>
    <property type="evidence" value="ECO:0007669"/>
    <property type="project" value="UniProtKB-EC"/>
</dbReference>
<name>A0A9D9IMB5_9BACT</name>
<proteinExistence type="inferred from homology"/>
<evidence type="ECO:0000256" key="8">
    <source>
        <dbReference type="PIRSR" id="PIRSR000114-2"/>
    </source>
</evidence>